<dbReference type="PANTHER" id="PTHR15239">
    <property type="entry name" value="NUCLEAR EXPORT MEDIATOR FACTOR NEMF"/>
    <property type="match status" value="1"/>
</dbReference>
<evidence type="ECO:0000313" key="5">
    <source>
        <dbReference type="Proteomes" id="UP000245999"/>
    </source>
</evidence>
<dbReference type="GO" id="GO:0000049">
    <property type="term" value="F:tRNA binding"/>
    <property type="evidence" value="ECO:0007669"/>
    <property type="project" value="TreeGrafter"/>
</dbReference>
<dbReference type="GO" id="GO:0043023">
    <property type="term" value="F:ribosomal large subunit binding"/>
    <property type="evidence" value="ECO:0007669"/>
    <property type="project" value="TreeGrafter"/>
</dbReference>
<dbReference type="Pfam" id="PF05833">
    <property type="entry name" value="NFACT_N"/>
    <property type="match status" value="1"/>
</dbReference>
<feature type="region of interest" description="Disordered" evidence="2">
    <location>
        <begin position="140"/>
        <end position="201"/>
    </location>
</feature>
<proteinExistence type="predicted"/>
<feature type="domain" description="NFACT RNA-binding" evidence="3">
    <location>
        <begin position="451"/>
        <end position="547"/>
    </location>
</feature>
<name>A0A2Z3GKX3_9BACT</name>
<evidence type="ECO:0000259" key="3">
    <source>
        <dbReference type="Pfam" id="PF05670"/>
    </source>
</evidence>
<dbReference type="Proteomes" id="UP000245999">
    <property type="component" value="Chromosome"/>
</dbReference>
<dbReference type="AlphaFoldDB" id="A0A2Z3GKX3"/>
<keyword evidence="1" id="KW-0175">Coiled coil</keyword>
<evidence type="ECO:0000313" key="4">
    <source>
        <dbReference type="EMBL" id="AWM32702.1"/>
    </source>
</evidence>
<accession>A0A2Z3GKX3</accession>
<dbReference type="GO" id="GO:0072344">
    <property type="term" value="P:rescue of stalled ribosome"/>
    <property type="evidence" value="ECO:0007669"/>
    <property type="project" value="TreeGrafter"/>
</dbReference>
<gene>
    <name evidence="4" type="ORF">DDQ68_07835</name>
</gene>
<keyword evidence="5" id="KW-1185">Reference proteome</keyword>
<evidence type="ECO:0000256" key="2">
    <source>
        <dbReference type="SAM" id="MobiDB-lite"/>
    </source>
</evidence>
<dbReference type="RefSeq" id="WP_109655799.1">
    <property type="nucleotide sequence ID" value="NZ_CP029145.1"/>
</dbReference>
<dbReference type="InterPro" id="IPR008532">
    <property type="entry name" value="NFACT_RNA-bd"/>
</dbReference>
<dbReference type="GO" id="GO:1990112">
    <property type="term" value="C:RQC complex"/>
    <property type="evidence" value="ECO:0007669"/>
    <property type="project" value="TreeGrafter"/>
</dbReference>
<protein>
    <recommendedName>
        <fullName evidence="3">NFACT RNA-binding domain-containing protein</fullName>
    </recommendedName>
</protein>
<feature type="compositionally biased region" description="Low complexity" evidence="2">
    <location>
        <begin position="156"/>
        <end position="167"/>
    </location>
</feature>
<dbReference type="Gene3D" id="2.30.310.10">
    <property type="entry name" value="ibrinogen binding protein from staphylococcus aureus domain"/>
    <property type="match status" value="1"/>
</dbReference>
<dbReference type="EMBL" id="CP029145">
    <property type="protein sequence ID" value="AWM32702.1"/>
    <property type="molecule type" value="Genomic_DNA"/>
</dbReference>
<feature type="compositionally biased region" description="Pro residues" evidence="2">
    <location>
        <begin position="168"/>
        <end position="182"/>
    </location>
</feature>
<dbReference type="Pfam" id="PF05670">
    <property type="entry name" value="NFACT-R_1"/>
    <property type="match status" value="1"/>
</dbReference>
<dbReference type="PANTHER" id="PTHR15239:SF6">
    <property type="entry name" value="RIBOSOME QUALITY CONTROL COMPLEX SUBUNIT NEMF"/>
    <property type="match status" value="1"/>
</dbReference>
<dbReference type="KEGG" id="hnv:DDQ68_07835"/>
<reference evidence="5" key="1">
    <citation type="submission" date="2018-04" db="EMBL/GenBank/DDBJ databases">
        <title>Complete genome of Antarctic heterotrophic bacterium Hymenobacter nivis.</title>
        <authorList>
            <person name="Terashima M."/>
        </authorList>
    </citation>
    <scope>NUCLEOTIDE SEQUENCE [LARGE SCALE GENOMIC DNA]</scope>
    <source>
        <strain evidence="5">NBRC 111535</strain>
    </source>
</reference>
<organism evidence="4 5">
    <name type="scientific">Hymenobacter nivis</name>
    <dbReference type="NCBI Taxonomy" id="1850093"/>
    <lineage>
        <taxon>Bacteria</taxon>
        <taxon>Pseudomonadati</taxon>
        <taxon>Bacteroidota</taxon>
        <taxon>Cytophagia</taxon>
        <taxon>Cytophagales</taxon>
        <taxon>Hymenobacteraceae</taxon>
        <taxon>Hymenobacter</taxon>
    </lineage>
</organism>
<dbReference type="OrthoDB" id="9766163at2"/>
<dbReference type="InterPro" id="IPR051608">
    <property type="entry name" value="RQC_Subunit_NEMF"/>
</dbReference>
<feature type="coiled-coil region" evidence="1">
    <location>
        <begin position="373"/>
        <end position="400"/>
    </location>
</feature>
<sequence length="567" mass="62833">MHTNYYFLRQLAPALTAQLRGYRVASCFSQEKDELVIGLTDGGREFWLKAQLGATFPALALPETFQRARTNSVDLFPELLGEQVETVAAWPQDRVLQVNFRSGARLVFKLYGPRPNAIFRLTPDAPAQLFQQRLLADADLHPLPTPGAPATAVVSPAPGAPTAADTRPAPPSPANSGPPAPSPKSDQSAESDKSVVQTKAKLPPALADLPARYLRAHGYDGAPAETRPRLVNQVLAQLETPAYYYLIRLDGRTRLSLLPLGEILETLPGTDPVGALRRFVPMALSRRALETETKQVRQALTRRADEATTGAAHARQRLHALAHEAGYRHAADLIMAHLHEIPTGAAEVELLDYYTNQPRLIKLKTGEKPQRTAENLYRKAKNQQIEERQLSQRIERRETEAFGALERLEELDTQPALAELRAFRTWRKQHGLEPAAAAGKGPTELPFKVFEDRGFTILVGRNAANNDLLTQKYAHKDDYWLHAKDVSGSHVVVRHRAGQPVPAPVLEHAAQLAAWYSRRQNDSLCPVTVTPKKFVRKPKGARPGQVIVEREQVLLVVPANPFEAQER</sequence>
<evidence type="ECO:0000256" key="1">
    <source>
        <dbReference type="SAM" id="Coils"/>
    </source>
</evidence>